<dbReference type="GO" id="GO:0003700">
    <property type="term" value="F:DNA-binding transcription factor activity"/>
    <property type="evidence" value="ECO:0007669"/>
    <property type="project" value="TreeGrafter"/>
</dbReference>
<dbReference type="Gene3D" id="1.10.260.40">
    <property type="entry name" value="lambda repressor-like DNA-binding domains"/>
    <property type="match status" value="1"/>
</dbReference>
<evidence type="ECO:0000256" key="2">
    <source>
        <dbReference type="ARBA" id="ARBA00023125"/>
    </source>
</evidence>
<sequence length="340" mass="36717">MARTTLQDVASEAGVSLATVDRVMNGRSGVHARTVERVQAAVKALDFHPDRHASRLARGRDYDFRIILPTGENDFMKMLEGELRETGARLRHERIKLSVQQVDVFDGPLLAAAIEELPATIDGLAVVALDHPAVVEAINNLVAAGVTVLTLVSDLPSSRRSHFVGIDNVAAGRTAANLIGRFVHGSGKVGLIAGSLALRDHIERQYGFEQVIAREYPNLQVLPLREGRDDNSRVESAARALLADHPDLVAIYSAGGGQSGVVAALEASGRAREVVFIAHELTPLARRHLVRGTIDAIINQDAGHMARSVARVLQSTREGAPIVPGQERIRIDVFLRDNLP</sequence>
<comment type="caution">
    <text evidence="5">The sequence shown here is derived from an EMBL/GenBank/DDBJ whole genome shotgun (WGS) entry which is preliminary data.</text>
</comment>
<evidence type="ECO:0000313" key="6">
    <source>
        <dbReference type="Proteomes" id="UP000619295"/>
    </source>
</evidence>
<accession>A0A927E6I6</accession>
<dbReference type="PRINTS" id="PR00036">
    <property type="entry name" value="HTHLACI"/>
</dbReference>
<reference evidence="5" key="1">
    <citation type="submission" date="2020-09" db="EMBL/GenBank/DDBJ databases">
        <title>Bosea spartocytisi sp. nov. a root nodule endophyte of Spartocytisus supranubius in the high mountain ecosystem fo the Teide National Park (Canary Islands, Spain).</title>
        <authorList>
            <person name="Pulido-Suarez L."/>
            <person name="Peix A."/>
            <person name="Igual J.M."/>
            <person name="Socas-Perez N."/>
            <person name="Velazquez E."/>
            <person name="Flores-Felix J.D."/>
            <person name="Leon-Barrios M."/>
        </authorList>
    </citation>
    <scope>NUCLEOTIDE SEQUENCE</scope>
    <source>
        <strain evidence="5">SSUT16</strain>
    </source>
</reference>
<dbReference type="CDD" id="cd01392">
    <property type="entry name" value="HTH_LacI"/>
    <property type="match status" value="1"/>
</dbReference>
<dbReference type="PANTHER" id="PTHR30146">
    <property type="entry name" value="LACI-RELATED TRANSCRIPTIONAL REPRESSOR"/>
    <property type="match status" value="1"/>
</dbReference>
<feature type="domain" description="HTH lacI-type" evidence="4">
    <location>
        <begin position="4"/>
        <end position="58"/>
    </location>
</feature>
<dbReference type="PROSITE" id="PS00356">
    <property type="entry name" value="HTH_LACI_1"/>
    <property type="match status" value="1"/>
</dbReference>
<evidence type="ECO:0000256" key="1">
    <source>
        <dbReference type="ARBA" id="ARBA00023015"/>
    </source>
</evidence>
<dbReference type="InterPro" id="IPR000843">
    <property type="entry name" value="HTH_LacI"/>
</dbReference>
<dbReference type="PANTHER" id="PTHR30146:SF152">
    <property type="entry name" value="TRANSCRIPTIONAL REGULATORY PROTEIN"/>
    <property type="match status" value="1"/>
</dbReference>
<dbReference type="PROSITE" id="PS50932">
    <property type="entry name" value="HTH_LACI_2"/>
    <property type="match status" value="1"/>
</dbReference>
<dbReference type="CDD" id="cd06307">
    <property type="entry name" value="PBP1_sugar_binding"/>
    <property type="match status" value="1"/>
</dbReference>
<dbReference type="Proteomes" id="UP000619295">
    <property type="component" value="Unassembled WGS sequence"/>
</dbReference>
<dbReference type="SUPFAM" id="SSF47413">
    <property type="entry name" value="lambda repressor-like DNA-binding domains"/>
    <property type="match status" value="1"/>
</dbReference>
<protein>
    <submittedName>
        <fullName evidence="5">LacI family DNA-binding transcriptional regulator</fullName>
    </submittedName>
</protein>
<gene>
    <name evidence="5" type="ORF">IED13_05945</name>
</gene>
<keyword evidence="6" id="KW-1185">Reference proteome</keyword>
<dbReference type="AlphaFoldDB" id="A0A927E6I6"/>
<dbReference type="SUPFAM" id="SSF53822">
    <property type="entry name" value="Periplasmic binding protein-like I"/>
    <property type="match status" value="1"/>
</dbReference>
<dbReference type="EMBL" id="JACXWY010000003">
    <property type="protein sequence ID" value="MBD3845229.1"/>
    <property type="molecule type" value="Genomic_DNA"/>
</dbReference>
<dbReference type="InterPro" id="IPR010982">
    <property type="entry name" value="Lambda_DNA-bd_dom_sf"/>
</dbReference>
<dbReference type="Pfam" id="PF13407">
    <property type="entry name" value="Peripla_BP_4"/>
    <property type="match status" value="1"/>
</dbReference>
<proteinExistence type="predicted"/>
<keyword evidence="3" id="KW-0804">Transcription</keyword>
<dbReference type="InterPro" id="IPR025997">
    <property type="entry name" value="SBP_2_dom"/>
</dbReference>
<evidence type="ECO:0000259" key="4">
    <source>
        <dbReference type="PROSITE" id="PS50932"/>
    </source>
</evidence>
<evidence type="ECO:0000256" key="3">
    <source>
        <dbReference type="ARBA" id="ARBA00023163"/>
    </source>
</evidence>
<keyword evidence="1" id="KW-0805">Transcription regulation</keyword>
<evidence type="ECO:0000313" key="5">
    <source>
        <dbReference type="EMBL" id="MBD3845229.1"/>
    </source>
</evidence>
<name>A0A927E6I6_9HYPH</name>
<organism evidence="5 6">
    <name type="scientific">Bosea spartocytisi</name>
    <dbReference type="NCBI Taxonomy" id="2773451"/>
    <lineage>
        <taxon>Bacteria</taxon>
        <taxon>Pseudomonadati</taxon>
        <taxon>Pseudomonadota</taxon>
        <taxon>Alphaproteobacteria</taxon>
        <taxon>Hyphomicrobiales</taxon>
        <taxon>Boseaceae</taxon>
        <taxon>Bosea</taxon>
    </lineage>
</organism>
<dbReference type="Gene3D" id="3.40.50.2300">
    <property type="match status" value="2"/>
</dbReference>
<keyword evidence="2 5" id="KW-0238">DNA-binding</keyword>
<dbReference type="SMART" id="SM00354">
    <property type="entry name" value="HTH_LACI"/>
    <property type="match status" value="1"/>
</dbReference>
<dbReference type="GO" id="GO:0000976">
    <property type="term" value="F:transcription cis-regulatory region binding"/>
    <property type="evidence" value="ECO:0007669"/>
    <property type="project" value="TreeGrafter"/>
</dbReference>
<dbReference type="InterPro" id="IPR028082">
    <property type="entry name" value="Peripla_BP_I"/>
</dbReference>
<dbReference type="RefSeq" id="WP_142022330.1">
    <property type="nucleotide sequence ID" value="NZ_JACXWY010000003.1"/>
</dbReference>
<dbReference type="Pfam" id="PF00356">
    <property type="entry name" value="LacI"/>
    <property type="match status" value="1"/>
</dbReference>